<dbReference type="EMBL" id="UYSL01025556">
    <property type="protein sequence ID" value="VDL84560.1"/>
    <property type="molecule type" value="Genomic_DNA"/>
</dbReference>
<dbReference type="WBParaSite" id="NBR_0002082101-mRNA-1">
    <property type="protein sequence ID" value="NBR_0002082101-mRNA-1"/>
    <property type="gene ID" value="NBR_0002082101"/>
</dbReference>
<dbReference type="Proteomes" id="UP000271162">
    <property type="component" value="Unassembled WGS sequence"/>
</dbReference>
<keyword evidence="2" id="KW-1185">Reference proteome</keyword>
<organism evidence="3">
    <name type="scientific">Nippostrongylus brasiliensis</name>
    <name type="common">Rat hookworm</name>
    <dbReference type="NCBI Taxonomy" id="27835"/>
    <lineage>
        <taxon>Eukaryota</taxon>
        <taxon>Metazoa</taxon>
        <taxon>Ecdysozoa</taxon>
        <taxon>Nematoda</taxon>
        <taxon>Chromadorea</taxon>
        <taxon>Rhabditida</taxon>
        <taxon>Rhabditina</taxon>
        <taxon>Rhabditomorpha</taxon>
        <taxon>Strongyloidea</taxon>
        <taxon>Heligmosomidae</taxon>
        <taxon>Nippostrongylus</taxon>
    </lineage>
</organism>
<evidence type="ECO:0000313" key="1">
    <source>
        <dbReference type="EMBL" id="VDL84560.1"/>
    </source>
</evidence>
<protein>
    <submittedName>
        <fullName evidence="1 3">Uncharacterized protein</fullName>
    </submittedName>
</protein>
<evidence type="ECO:0000313" key="2">
    <source>
        <dbReference type="Proteomes" id="UP000271162"/>
    </source>
</evidence>
<accession>A0A0N4YU99</accession>
<dbReference type="AlphaFoldDB" id="A0A0N4YU99"/>
<name>A0A0N4YU99_NIPBR</name>
<reference evidence="1 2" key="2">
    <citation type="submission" date="2018-11" db="EMBL/GenBank/DDBJ databases">
        <authorList>
            <consortium name="Pathogen Informatics"/>
        </authorList>
    </citation>
    <scope>NUCLEOTIDE SEQUENCE [LARGE SCALE GENOMIC DNA]</scope>
</reference>
<evidence type="ECO:0000313" key="3">
    <source>
        <dbReference type="WBParaSite" id="NBR_0002082101-mRNA-1"/>
    </source>
</evidence>
<proteinExistence type="predicted"/>
<reference evidence="3" key="1">
    <citation type="submission" date="2017-02" db="UniProtKB">
        <authorList>
            <consortium name="WormBaseParasite"/>
        </authorList>
    </citation>
    <scope>IDENTIFICATION</scope>
</reference>
<sequence>MGAVRGRNLQKAAFERESLWRNAKVKCRQRD</sequence>
<gene>
    <name evidence="1" type="ORF">NBR_LOCUS20822</name>
</gene>